<name>A0A3N4LD88_9PEZI</name>
<dbReference type="InParanoid" id="A0A3N4LD88"/>
<dbReference type="EMBL" id="ML121568">
    <property type="protein sequence ID" value="RPB20666.1"/>
    <property type="molecule type" value="Genomic_DNA"/>
</dbReference>
<keyword evidence="3" id="KW-1185">Reference proteome</keyword>
<feature type="region of interest" description="Disordered" evidence="1">
    <location>
        <begin position="132"/>
        <end position="195"/>
    </location>
</feature>
<gene>
    <name evidence="2" type="ORF">L211DRAFT_870417</name>
</gene>
<dbReference type="AlphaFoldDB" id="A0A3N4LD88"/>
<dbReference type="STRING" id="1051890.A0A3N4LD88"/>
<accession>A0A3N4LD88</accession>
<sequence>MESASNPARPRSVKTREATETQRVEMHTLYHRGKWTLERIGKELGFHATTVGRIVKVPLVSPRKTRNRGRHKILNADIVNNMIELGTKDAHHRGLSFASLGSLAGINASERVIREALQGMGYDRRIAVFETGSNKGPKKDKGKGKQTEGIVEAERDVEAAEGFLEGMTENSDERQQPAEEAEGEGVMERIGENGT</sequence>
<evidence type="ECO:0000313" key="2">
    <source>
        <dbReference type="EMBL" id="RPB20666.1"/>
    </source>
</evidence>
<reference evidence="2 3" key="1">
    <citation type="journal article" date="2018" name="Nat. Ecol. Evol.">
        <title>Pezizomycetes genomes reveal the molecular basis of ectomycorrhizal truffle lifestyle.</title>
        <authorList>
            <person name="Murat C."/>
            <person name="Payen T."/>
            <person name="Noel B."/>
            <person name="Kuo A."/>
            <person name="Morin E."/>
            <person name="Chen J."/>
            <person name="Kohler A."/>
            <person name="Krizsan K."/>
            <person name="Balestrini R."/>
            <person name="Da Silva C."/>
            <person name="Montanini B."/>
            <person name="Hainaut M."/>
            <person name="Levati E."/>
            <person name="Barry K.W."/>
            <person name="Belfiori B."/>
            <person name="Cichocki N."/>
            <person name="Clum A."/>
            <person name="Dockter R.B."/>
            <person name="Fauchery L."/>
            <person name="Guy J."/>
            <person name="Iotti M."/>
            <person name="Le Tacon F."/>
            <person name="Lindquist E.A."/>
            <person name="Lipzen A."/>
            <person name="Malagnac F."/>
            <person name="Mello A."/>
            <person name="Molinier V."/>
            <person name="Miyauchi S."/>
            <person name="Poulain J."/>
            <person name="Riccioni C."/>
            <person name="Rubini A."/>
            <person name="Sitrit Y."/>
            <person name="Splivallo R."/>
            <person name="Traeger S."/>
            <person name="Wang M."/>
            <person name="Zifcakova L."/>
            <person name="Wipf D."/>
            <person name="Zambonelli A."/>
            <person name="Paolocci F."/>
            <person name="Nowrousian M."/>
            <person name="Ottonello S."/>
            <person name="Baldrian P."/>
            <person name="Spatafora J.W."/>
            <person name="Henrissat B."/>
            <person name="Nagy L.G."/>
            <person name="Aury J.M."/>
            <person name="Wincker P."/>
            <person name="Grigoriev I.V."/>
            <person name="Bonfante P."/>
            <person name="Martin F.M."/>
        </authorList>
    </citation>
    <scope>NUCLEOTIDE SEQUENCE [LARGE SCALE GENOMIC DNA]</scope>
    <source>
        <strain evidence="2 3">ATCC MYA-4762</strain>
    </source>
</reference>
<organism evidence="2 3">
    <name type="scientific">Terfezia boudieri ATCC MYA-4762</name>
    <dbReference type="NCBI Taxonomy" id="1051890"/>
    <lineage>
        <taxon>Eukaryota</taxon>
        <taxon>Fungi</taxon>
        <taxon>Dikarya</taxon>
        <taxon>Ascomycota</taxon>
        <taxon>Pezizomycotina</taxon>
        <taxon>Pezizomycetes</taxon>
        <taxon>Pezizales</taxon>
        <taxon>Pezizaceae</taxon>
        <taxon>Terfezia</taxon>
    </lineage>
</organism>
<protein>
    <recommendedName>
        <fullName evidence="4">Transposase IS30-like HTH domain-containing protein</fullName>
    </recommendedName>
</protein>
<feature type="compositionally biased region" description="Basic and acidic residues" evidence="1">
    <location>
        <begin position="186"/>
        <end position="195"/>
    </location>
</feature>
<feature type="region of interest" description="Disordered" evidence="1">
    <location>
        <begin position="1"/>
        <end position="20"/>
    </location>
</feature>
<evidence type="ECO:0000256" key="1">
    <source>
        <dbReference type="SAM" id="MobiDB-lite"/>
    </source>
</evidence>
<evidence type="ECO:0000313" key="3">
    <source>
        <dbReference type="Proteomes" id="UP000267821"/>
    </source>
</evidence>
<dbReference type="Proteomes" id="UP000267821">
    <property type="component" value="Unassembled WGS sequence"/>
</dbReference>
<proteinExistence type="predicted"/>
<feature type="compositionally biased region" description="Basic and acidic residues" evidence="1">
    <location>
        <begin position="137"/>
        <end position="158"/>
    </location>
</feature>
<dbReference type="OrthoDB" id="10303711at2759"/>
<evidence type="ECO:0008006" key="4">
    <source>
        <dbReference type="Google" id="ProtNLM"/>
    </source>
</evidence>